<comment type="subunit">
    <text evidence="10">Monomer and homodimer.</text>
</comment>
<evidence type="ECO:0000256" key="1">
    <source>
        <dbReference type="ARBA" id="ARBA00022485"/>
    </source>
</evidence>
<dbReference type="GO" id="GO:1904047">
    <property type="term" value="F:S-adenosyl-L-methionine binding"/>
    <property type="evidence" value="ECO:0007669"/>
    <property type="project" value="UniProtKB-UniRule"/>
</dbReference>
<feature type="binding site" evidence="10">
    <location>
        <position position="44"/>
    </location>
    <ligand>
        <name>S-adenosyl-L-methionine</name>
        <dbReference type="ChEBI" id="CHEBI:59789"/>
    </ligand>
</feature>
<feature type="binding site" evidence="10">
    <location>
        <position position="38"/>
    </location>
    <ligand>
        <name>[4Fe-4S] cluster</name>
        <dbReference type="ChEBI" id="CHEBI:49883"/>
        <label>1</label>
        <note>4Fe-4S-S-AdoMet</note>
    </ligand>
</feature>
<reference evidence="12 13" key="1">
    <citation type="submission" date="2017-01" db="EMBL/GenBank/DDBJ databases">
        <title>The cable genome- insights into the physiology and evolution of filamentous bacteria capable of sulfide oxidation via long distance electron transfer.</title>
        <authorList>
            <person name="Schreiber L."/>
            <person name="Bjerg J.T."/>
            <person name="Boggild A."/>
            <person name="Van De Vossenberg J."/>
            <person name="Meysman F."/>
            <person name="Nielsen L.P."/>
            <person name="Schramm A."/>
            <person name="Kjeldsen K.U."/>
        </authorList>
    </citation>
    <scope>NUCLEOTIDE SEQUENCE [LARGE SCALE GENOMIC DNA]</scope>
    <source>
        <strain evidence="12">MCF</strain>
    </source>
</reference>
<dbReference type="GO" id="GO:0061798">
    <property type="term" value="F:GTP 3',8'-cyclase activity"/>
    <property type="evidence" value="ECO:0007669"/>
    <property type="project" value="UniProtKB-UniRule"/>
</dbReference>
<feature type="binding site" evidence="10">
    <location>
        <begin position="281"/>
        <end position="283"/>
    </location>
    <ligand>
        <name>GTP</name>
        <dbReference type="ChEBI" id="CHEBI:37565"/>
    </ligand>
</feature>
<keyword evidence="4 10" id="KW-0547">Nucleotide-binding</keyword>
<dbReference type="GO" id="GO:0006777">
    <property type="term" value="P:Mo-molybdopterin cofactor biosynthetic process"/>
    <property type="evidence" value="ECO:0007669"/>
    <property type="project" value="UniProtKB-UniRule"/>
</dbReference>
<feature type="binding site" evidence="10">
    <location>
        <position position="276"/>
    </location>
    <ligand>
        <name>[4Fe-4S] cluster</name>
        <dbReference type="ChEBI" id="CHEBI:49883"/>
        <label>2</label>
        <note>4Fe-4S-substrate</note>
    </ligand>
</feature>
<keyword evidence="7 10" id="KW-0342">GTP-binding</keyword>
<dbReference type="SUPFAM" id="SSF102114">
    <property type="entry name" value="Radical SAM enzymes"/>
    <property type="match status" value="1"/>
</dbReference>
<dbReference type="SMART" id="SM00729">
    <property type="entry name" value="Elp3"/>
    <property type="match status" value="1"/>
</dbReference>
<dbReference type="InterPro" id="IPR006638">
    <property type="entry name" value="Elp3/MiaA/NifB-like_rSAM"/>
</dbReference>
<dbReference type="EC" id="4.1.99.22" evidence="10"/>
<keyword evidence="5 10" id="KW-0408">Iron</keyword>
<evidence type="ECO:0000256" key="7">
    <source>
        <dbReference type="ARBA" id="ARBA00023134"/>
    </source>
</evidence>
<evidence type="ECO:0000256" key="3">
    <source>
        <dbReference type="ARBA" id="ARBA00022723"/>
    </source>
</evidence>
<feature type="domain" description="Radical SAM core" evidence="11">
    <location>
        <begin position="22"/>
        <end position="252"/>
    </location>
</feature>
<evidence type="ECO:0000256" key="8">
    <source>
        <dbReference type="ARBA" id="ARBA00023150"/>
    </source>
</evidence>
<dbReference type="EMBL" id="MTKO01000065">
    <property type="protein sequence ID" value="RWX46394.1"/>
    <property type="molecule type" value="Genomic_DNA"/>
</dbReference>
<feature type="binding site" evidence="10">
    <location>
        <position position="85"/>
    </location>
    <ligand>
        <name>GTP</name>
        <dbReference type="ChEBI" id="CHEBI:37565"/>
    </ligand>
</feature>
<comment type="cofactor">
    <cofactor evidence="10">
        <name>[4Fe-4S] cluster</name>
        <dbReference type="ChEBI" id="CHEBI:49883"/>
    </cofactor>
    <text evidence="10">Binds 2 [4Fe-4S] clusters. Binds 1 [4Fe-4S] cluster coordinated with 3 cysteines and an exchangeable S-adenosyl-L-methionine and 1 [4Fe-4S] cluster coordinated with 3 cysteines and the GTP-derived substrate.</text>
</comment>
<dbReference type="PANTHER" id="PTHR22960">
    <property type="entry name" value="MOLYBDOPTERIN COFACTOR SYNTHESIS PROTEIN A"/>
    <property type="match status" value="1"/>
</dbReference>
<keyword evidence="6 10" id="KW-0411">Iron-sulfur</keyword>
<dbReference type="SFLD" id="SFLDG01067">
    <property type="entry name" value="SPASM/twitch_domain_containing"/>
    <property type="match status" value="1"/>
</dbReference>
<dbReference type="InterPro" id="IPR010505">
    <property type="entry name" value="MoaA_twitch"/>
</dbReference>
<dbReference type="HAMAP" id="MF_01225_B">
    <property type="entry name" value="MoaA_B"/>
    <property type="match status" value="1"/>
</dbReference>
<keyword evidence="13" id="KW-1185">Reference proteome</keyword>
<dbReference type="SFLD" id="SFLDG01386">
    <property type="entry name" value="main_SPASM_domain-containing"/>
    <property type="match status" value="1"/>
</dbReference>
<name>A0A444IZU5_9BACT</name>
<organism evidence="12 13">
    <name type="scientific">Candidatus Electrothrix aarhusensis</name>
    <dbReference type="NCBI Taxonomy" id="1859131"/>
    <lineage>
        <taxon>Bacteria</taxon>
        <taxon>Pseudomonadati</taxon>
        <taxon>Thermodesulfobacteriota</taxon>
        <taxon>Desulfobulbia</taxon>
        <taxon>Desulfobulbales</taxon>
        <taxon>Desulfobulbaceae</taxon>
        <taxon>Candidatus Electrothrix</taxon>
    </lineage>
</organism>
<protein>
    <recommendedName>
        <fullName evidence="10">GTP 3',8-cyclase</fullName>
        <ecNumber evidence="10">4.1.99.22</ecNumber>
    </recommendedName>
    <alternativeName>
        <fullName evidence="10">Molybdenum cofactor biosynthesis protein A</fullName>
    </alternativeName>
</protein>
<dbReference type="InterPro" id="IPR058240">
    <property type="entry name" value="rSAM_sf"/>
</dbReference>
<keyword evidence="3 10" id="KW-0479">Metal-binding</keyword>
<accession>A0A444IZU5</accession>
<comment type="pathway">
    <text evidence="10">Cofactor biosynthesis; molybdopterin biosynthesis.</text>
</comment>
<evidence type="ECO:0000256" key="10">
    <source>
        <dbReference type="HAMAP-Rule" id="MF_01225"/>
    </source>
</evidence>
<dbReference type="PROSITE" id="PS51918">
    <property type="entry name" value="RADICAL_SAM"/>
    <property type="match status" value="1"/>
</dbReference>
<dbReference type="Pfam" id="PF04055">
    <property type="entry name" value="Radical_SAM"/>
    <property type="match status" value="1"/>
</dbReference>
<dbReference type="GO" id="GO:0051539">
    <property type="term" value="F:4 iron, 4 sulfur cluster binding"/>
    <property type="evidence" value="ECO:0007669"/>
    <property type="project" value="UniProtKB-UniRule"/>
</dbReference>
<feature type="binding site" evidence="10">
    <location>
        <position position="177"/>
    </location>
    <ligand>
        <name>GTP</name>
        <dbReference type="ChEBI" id="CHEBI:37565"/>
    </ligand>
</feature>
<dbReference type="Proteomes" id="UP000287853">
    <property type="component" value="Unassembled WGS sequence"/>
</dbReference>
<comment type="function">
    <text evidence="10">Catalyzes the cyclization of GTP to (8S)-3',8-cyclo-7,8-dihydroguanosine 5'-triphosphate.</text>
</comment>
<dbReference type="SFLD" id="SFLDS00029">
    <property type="entry name" value="Radical_SAM"/>
    <property type="match status" value="1"/>
</dbReference>
<feature type="binding site" evidence="10">
    <location>
        <position position="293"/>
    </location>
    <ligand>
        <name>[4Fe-4S] cluster</name>
        <dbReference type="ChEBI" id="CHEBI:49883"/>
        <label>2</label>
        <note>4Fe-4S-substrate</note>
    </ligand>
</feature>
<dbReference type="CDD" id="cd01335">
    <property type="entry name" value="Radical_SAM"/>
    <property type="match status" value="1"/>
</dbReference>
<dbReference type="NCBIfam" id="TIGR02666">
    <property type="entry name" value="moaA"/>
    <property type="match status" value="1"/>
</dbReference>
<feature type="binding site" evidence="10">
    <location>
        <position position="279"/>
    </location>
    <ligand>
        <name>[4Fe-4S] cluster</name>
        <dbReference type="ChEBI" id="CHEBI:49883"/>
        <label>2</label>
        <note>4Fe-4S-substrate</note>
    </ligand>
</feature>
<dbReference type="InterPro" id="IPR013483">
    <property type="entry name" value="MoaA"/>
</dbReference>
<feature type="binding site" evidence="10">
    <location>
        <position position="42"/>
    </location>
    <ligand>
        <name>[4Fe-4S] cluster</name>
        <dbReference type="ChEBI" id="CHEBI:49883"/>
        <label>1</label>
        <note>4Fe-4S-S-AdoMet</note>
    </ligand>
</feature>
<evidence type="ECO:0000256" key="5">
    <source>
        <dbReference type="ARBA" id="ARBA00023004"/>
    </source>
</evidence>
<evidence type="ECO:0000256" key="6">
    <source>
        <dbReference type="ARBA" id="ARBA00023014"/>
    </source>
</evidence>
<proteinExistence type="inferred from homology"/>
<feature type="binding site" evidence="10">
    <location>
        <position position="89"/>
    </location>
    <ligand>
        <name>S-adenosyl-L-methionine</name>
        <dbReference type="ChEBI" id="CHEBI:59789"/>
    </ligand>
</feature>
<keyword evidence="2 10" id="KW-0949">S-adenosyl-L-methionine</keyword>
<keyword evidence="1 10" id="KW-0004">4Fe-4S</keyword>
<feature type="binding site" evidence="10">
    <location>
        <position position="116"/>
    </location>
    <ligand>
        <name>GTP</name>
        <dbReference type="ChEBI" id="CHEBI:37565"/>
    </ligand>
</feature>
<dbReference type="GO" id="GO:0046872">
    <property type="term" value="F:metal ion binding"/>
    <property type="evidence" value="ECO:0007669"/>
    <property type="project" value="UniProtKB-KW"/>
</dbReference>
<feature type="binding site" evidence="10">
    <location>
        <position position="31"/>
    </location>
    <ligand>
        <name>GTP</name>
        <dbReference type="ChEBI" id="CHEBI:37565"/>
    </ligand>
</feature>
<evidence type="ECO:0000313" key="12">
    <source>
        <dbReference type="EMBL" id="RWX46394.1"/>
    </source>
</evidence>
<feature type="binding site" evidence="10">
    <location>
        <position position="45"/>
    </location>
    <ligand>
        <name>[4Fe-4S] cluster</name>
        <dbReference type="ChEBI" id="CHEBI:49883"/>
        <label>1</label>
        <note>4Fe-4S-S-AdoMet</note>
    </ligand>
</feature>
<keyword evidence="9 10" id="KW-0456">Lyase</keyword>
<feature type="binding site" evidence="10">
    <location>
        <position position="211"/>
    </location>
    <ligand>
        <name>S-adenosyl-L-methionine</name>
        <dbReference type="ChEBI" id="CHEBI:59789"/>
    </ligand>
</feature>
<comment type="similarity">
    <text evidence="10">Belongs to the radical SAM superfamily. MoaA family.</text>
</comment>
<dbReference type="InterPro" id="IPR013785">
    <property type="entry name" value="Aldolase_TIM"/>
</dbReference>
<evidence type="ECO:0000259" key="11">
    <source>
        <dbReference type="PROSITE" id="PS51918"/>
    </source>
</evidence>
<comment type="caution">
    <text evidence="12">The sequence shown here is derived from an EMBL/GenBank/DDBJ whole genome shotgun (WGS) entry which is preliminary data.</text>
</comment>
<gene>
    <name evidence="10" type="primary">moaA</name>
    <name evidence="12" type="ORF">H206_01544</name>
</gene>
<dbReference type="PANTHER" id="PTHR22960:SF0">
    <property type="entry name" value="MOLYBDENUM COFACTOR BIOSYNTHESIS PROTEIN 1"/>
    <property type="match status" value="1"/>
</dbReference>
<dbReference type="Pfam" id="PF06463">
    <property type="entry name" value="Mob_synth_C"/>
    <property type="match status" value="1"/>
</dbReference>
<evidence type="ECO:0000256" key="4">
    <source>
        <dbReference type="ARBA" id="ARBA00022741"/>
    </source>
</evidence>
<evidence type="ECO:0000313" key="13">
    <source>
        <dbReference type="Proteomes" id="UP000287853"/>
    </source>
</evidence>
<dbReference type="NCBIfam" id="NF001199">
    <property type="entry name" value="PRK00164.2-1"/>
    <property type="match status" value="1"/>
</dbReference>
<dbReference type="AlphaFoldDB" id="A0A444IZU5"/>
<dbReference type="InterPro" id="IPR050105">
    <property type="entry name" value="MoCo_biosynth_MoaA/MoaC"/>
</dbReference>
<feature type="binding site" evidence="10">
    <location>
        <position position="140"/>
    </location>
    <ligand>
        <name>S-adenosyl-L-methionine</name>
        <dbReference type="ChEBI" id="CHEBI:59789"/>
    </ligand>
</feature>
<dbReference type="UniPathway" id="UPA00344"/>
<dbReference type="InterPro" id="IPR040064">
    <property type="entry name" value="MoaA-like"/>
</dbReference>
<dbReference type="GO" id="GO:0005525">
    <property type="term" value="F:GTP binding"/>
    <property type="evidence" value="ECO:0007669"/>
    <property type="project" value="UniProtKB-UniRule"/>
</dbReference>
<comment type="catalytic activity">
    <reaction evidence="10">
        <text>GTP + AH2 + S-adenosyl-L-methionine = (8S)-3',8-cyclo-7,8-dihydroguanosine 5'-triphosphate + 5'-deoxyadenosine + L-methionine + A + H(+)</text>
        <dbReference type="Rhea" id="RHEA:49576"/>
        <dbReference type="ChEBI" id="CHEBI:13193"/>
        <dbReference type="ChEBI" id="CHEBI:15378"/>
        <dbReference type="ChEBI" id="CHEBI:17319"/>
        <dbReference type="ChEBI" id="CHEBI:17499"/>
        <dbReference type="ChEBI" id="CHEBI:37565"/>
        <dbReference type="ChEBI" id="CHEBI:57844"/>
        <dbReference type="ChEBI" id="CHEBI:59789"/>
        <dbReference type="ChEBI" id="CHEBI:131766"/>
        <dbReference type="EC" id="4.1.99.22"/>
    </reaction>
</comment>
<keyword evidence="8 10" id="KW-0501">Molybdenum cofactor biosynthesis</keyword>
<dbReference type="InterPro" id="IPR007197">
    <property type="entry name" value="rSAM"/>
</dbReference>
<dbReference type="Gene3D" id="3.20.20.70">
    <property type="entry name" value="Aldolase class I"/>
    <property type="match status" value="1"/>
</dbReference>
<evidence type="ECO:0000256" key="9">
    <source>
        <dbReference type="ARBA" id="ARBA00023239"/>
    </source>
</evidence>
<sequence>MHARKNSVPHVDPSDSMELKDLFSRTVSYLRLSLTDRCNLKCLYCVPEKDRSECSPRLDHNELLSYEELLRVVRVAVSLGISKLRLTGGEPLVRRDIMHFIDQLTKIDNLNDIRITTNGVLLEKFADPLAAAGIKKINISLDTLKPERFERITGKDYFTQVWKGIERAEAAGFSPIKLNTVVMRGINDDELEDFVRMSQETIMQIRFIEFMPIGSSSSWDKKAYMSSDEIMERIGEMGELIPVSKGKADGPATMFRAGQGAKGRIGFISPISHRFCDRCNRLRLTSEGMLRSCLLDDRETDLRSVLRRGGSEQDIQQALVDAVRNKPKGHQMEERLKNQGENCHGRMSRIGG</sequence>
<dbReference type="CDD" id="cd21117">
    <property type="entry name" value="Twitch_MoaA"/>
    <property type="match status" value="1"/>
</dbReference>
<dbReference type="SFLD" id="SFLDG01383">
    <property type="entry name" value="cyclic_pyranopterin_phosphate"/>
    <property type="match status" value="1"/>
</dbReference>
<evidence type="ECO:0000256" key="2">
    <source>
        <dbReference type="ARBA" id="ARBA00022691"/>
    </source>
</evidence>
<dbReference type="GO" id="GO:0061799">
    <property type="term" value="F:cyclic pyranopterin monophosphate synthase activity"/>
    <property type="evidence" value="ECO:0007669"/>
    <property type="project" value="TreeGrafter"/>
</dbReference>